<dbReference type="Proteomes" id="UP000076727">
    <property type="component" value="Unassembled WGS sequence"/>
</dbReference>
<reference evidence="2 3" key="1">
    <citation type="journal article" date="2016" name="Mol. Biol. Evol.">
        <title>Comparative Genomics of Early-Diverging Mushroom-Forming Fungi Provides Insights into the Origins of Lignocellulose Decay Capabilities.</title>
        <authorList>
            <person name="Nagy L.G."/>
            <person name="Riley R."/>
            <person name="Tritt A."/>
            <person name="Adam C."/>
            <person name="Daum C."/>
            <person name="Floudas D."/>
            <person name="Sun H."/>
            <person name="Yadav J.S."/>
            <person name="Pangilinan J."/>
            <person name="Larsson K.H."/>
            <person name="Matsuura K."/>
            <person name="Barry K."/>
            <person name="Labutti K."/>
            <person name="Kuo R."/>
            <person name="Ohm R.A."/>
            <person name="Bhattacharya S.S."/>
            <person name="Shirouzu T."/>
            <person name="Yoshinaga Y."/>
            <person name="Martin F.M."/>
            <person name="Grigoriev I.V."/>
            <person name="Hibbett D.S."/>
        </authorList>
    </citation>
    <scope>NUCLEOTIDE SEQUENCE [LARGE SCALE GENOMIC DNA]</scope>
    <source>
        <strain evidence="2 3">L-15889</strain>
    </source>
</reference>
<sequence>MAPRSLPYVEAWLSGPRGHQFYTRTYAATRAARATVVFIHGFAEHVGRHEHAHRYWQTEDITIFTFDQRGFGRTALDAEHKSKDAAYGKESFEDKMRDVEFWVRHVKSQHPDLPLFLAGHSMGGGTVLSFPTQAKPPPSKESVEMLAGVIGMSPLILQATPASRVLRKAGAAVAMIAPWLPFPAEVPPEYLSHDPAVNDAVHSDPLIKQHGTFKGLTDMLNMGENLLYGSYKNWPKKLPVLITHGTQDKVTSHKASEELYGKLDAEDKKLSLYEGAYHEVMNEPDGVKERFWDECIAWIHAHIPEAQLARL</sequence>
<organism evidence="2 3">
    <name type="scientific">Daedalea quercina L-15889</name>
    <dbReference type="NCBI Taxonomy" id="1314783"/>
    <lineage>
        <taxon>Eukaryota</taxon>
        <taxon>Fungi</taxon>
        <taxon>Dikarya</taxon>
        <taxon>Basidiomycota</taxon>
        <taxon>Agaricomycotina</taxon>
        <taxon>Agaricomycetes</taxon>
        <taxon>Polyporales</taxon>
        <taxon>Fomitopsis</taxon>
    </lineage>
</organism>
<name>A0A165QLX5_9APHY</name>
<dbReference type="Gene3D" id="3.40.50.1820">
    <property type="entry name" value="alpha/beta hydrolase"/>
    <property type="match status" value="1"/>
</dbReference>
<dbReference type="InterPro" id="IPR029058">
    <property type="entry name" value="AB_hydrolase_fold"/>
</dbReference>
<proteinExistence type="predicted"/>
<gene>
    <name evidence="2" type="ORF">DAEQUDRAFT_726266</name>
</gene>
<evidence type="ECO:0000259" key="1">
    <source>
        <dbReference type="Pfam" id="PF12146"/>
    </source>
</evidence>
<dbReference type="AlphaFoldDB" id="A0A165QLX5"/>
<feature type="domain" description="Serine aminopeptidase S33" evidence="1">
    <location>
        <begin position="32"/>
        <end position="285"/>
    </location>
</feature>
<dbReference type="OrthoDB" id="10249433at2759"/>
<evidence type="ECO:0000313" key="3">
    <source>
        <dbReference type="Proteomes" id="UP000076727"/>
    </source>
</evidence>
<dbReference type="STRING" id="1314783.A0A165QLX5"/>
<protein>
    <submittedName>
        <fullName evidence="2">Lysophospholipase</fullName>
    </submittedName>
</protein>
<keyword evidence="3" id="KW-1185">Reference proteome</keyword>
<dbReference type="SUPFAM" id="SSF53474">
    <property type="entry name" value="alpha/beta-Hydrolases"/>
    <property type="match status" value="1"/>
</dbReference>
<dbReference type="EMBL" id="KV429056">
    <property type="protein sequence ID" value="KZT69648.1"/>
    <property type="molecule type" value="Genomic_DNA"/>
</dbReference>
<dbReference type="InterPro" id="IPR022742">
    <property type="entry name" value="Hydrolase_4"/>
</dbReference>
<dbReference type="Pfam" id="PF12146">
    <property type="entry name" value="Hydrolase_4"/>
    <property type="match status" value="1"/>
</dbReference>
<accession>A0A165QLX5</accession>
<dbReference type="PANTHER" id="PTHR11614">
    <property type="entry name" value="PHOSPHOLIPASE-RELATED"/>
    <property type="match status" value="1"/>
</dbReference>
<dbReference type="InterPro" id="IPR051044">
    <property type="entry name" value="MAG_DAG_Lipase"/>
</dbReference>
<evidence type="ECO:0000313" key="2">
    <source>
        <dbReference type="EMBL" id="KZT69648.1"/>
    </source>
</evidence>